<sequence>MTSEVIVMNKRAVALAADSAVTITSWKDGRRERKYTKGANKVFELSDLKPVGVMIFDSSAVHSVPWEIVIKGYRAHIAKNGFPALADYASDLFSYIENHGQLFPHTRQDDVLKSKAIDAFFDLLVEIDRTPSVRSVTVDPVAKNAARDAVADELEAKLGQEQMPAHFPAGVVASSVDQFGDEIAGAIRKALEEKGWATREAQLIRLSFEALFKRYKRYLDHTGIVVAGYGDLEYFPRFVHFDCYGIVRGKLVADQAKSHEVTFDDGSTIQPFAMSAMVETFMLGISPDIFNRVASGITRSLQDVAEAVKAHLGAPELPEELARKIAEAESSLLDEAIQGARFDHYDPLKQAINSLPVDEMAGLAETLIMLESLKEKVTQPSESVGGAVDVAVITKSEGFVWVKRKHFFSADLNPKFFERQRQRLV</sequence>
<name>A0A370NQ95_9BURK</name>
<dbReference type="AlphaFoldDB" id="A0A370NQ95"/>
<proteinExistence type="predicted"/>
<gene>
    <name evidence="1" type="ORF">DN412_24145</name>
</gene>
<reference evidence="2" key="1">
    <citation type="submission" date="2018-06" db="EMBL/GenBank/DDBJ databases">
        <authorList>
            <person name="Feng T."/>
            <person name="Jeon C.O."/>
        </authorList>
    </citation>
    <scope>NUCLEOTIDE SEQUENCE [LARGE SCALE GENOMIC DNA]</scope>
    <source>
        <strain evidence="2">S23</strain>
    </source>
</reference>
<accession>A0A370NQ95</accession>
<evidence type="ECO:0000313" key="2">
    <source>
        <dbReference type="Proteomes" id="UP000255165"/>
    </source>
</evidence>
<dbReference type="EMBL" id="QKWJ01000035">
    <property type="protein sequence ID" value="RDK07769.1"/>
    <property type="molecule type" value="Genomic_DNA"/>
</dbReference>
<keyword evidence="2" id="KW-1185">Reference proteome</keyword>
<dbReference type="RefSeq" id="WP_115213897.1">
    <property type="nucleotide sequence ID" value="NZ_QKWJ01000035.1"/>
</dbReference>
<evidence type="ECO:0000313" key="1">
    <source>
        <dbReference type="EMBL" id="RDK07769.1"/>
    </source>
</evidence>
<organism evidence="1 2">
    <name type="scientific">Cupriavidus lacunae</name>
    <dbReference type="NCBI Taxonomy" id="2666307"/>
    <lineage>
        <taxon>Bacteria</taxon>
        <taxon>Pseudomonadati</taxon>
        <taxon>Pseudomonadota</taxon>
        <taxon>Betaproteobacteria</taxon>
        <taxon>Burkholderiales</taxon>
        <taxon>Burkholderiaceae</taxon>
        <taxon>Cupriavidus</taxon>
    </lineage>
</organism>
<comment type="caution">
    <text evidence="1">The sequence shown here is derived from an EMBL/GenBank/DDBJ whole genome shotgun (WGS) entry which is preliminary data.</text>
</comment>
<protein>
    <submittedName>
        <fullName evidence="1">Uncharacterized protein</fullName>
    </submittedName>
</protein>
<dbReference type="Proteomes" id="UP000255165">
    <property type="component" value="Unassembled WGS sequence"/>
</dbReference>